<dbReference type="Gene3D" id="3.90.1640.10">
    <property type="entry name" value="inorganic pyrophosphatase (n-terminal core)"/>
    <property type="match status" value="1"/>
</dbReference>
<dbReference type="Pfam" id="PF01368">
    <property type="entry name" value="DHH"/>
    <property type="match status" value="1"/>
</dbReference>
<dbReference type="RefSeq" id="WP_320003055.1">
    <property type="nucleotide sequence ID" value="NZ_JAUHJS010000002.1"/>
</dbReference>
<evidence type="ECO:0000313" key="4">
    <source>
        <dbReference type="Proteomes" id="UP001168552"/>
    </source>
</evidence>
<gene>
    <name evidence="3" type="ORF">QWY31_03380</name>
</gene>
<dbReference type="PANTHER" id="PTHR47618">
    <property type="entry name" value="BIFUNCTIONAL OLIGORIBONUCLEASE AND PAP PHOSPHATASE NRNA"/>
    <property type="match status" value="1"/>
</dbReference>
<dbReference type="InterPro" id="IPR003156">
    <property type="entry name" value="DHHA1_dom"/>
</dbReference>
<accession>A0ABT8F3E9</accession>
<dbReference type="InterPro" id="IPR038763">
    <property type="entry name" value="DHH_sf"/>
</dbReference>
<dbReference type="EC" id="3.1.3.7" evidence="3"/>
<feature type="domain" description="DHHA1" evidence="2">
    <location>
        <begin position="246"/>
        <end position="327"/>
    </location>
</feature>
<sequence length="345" mass="38044">MQNLEAFSKLLGSPKNIVITTHHKPDADALGSSLGLGGILKKKGHTVSVITPTDYPAFLNWMKGNDEVIIYEANNQAVSKDLVEKADVIFCLDFNTLSRINELGELVRASSAIKVLIDHHLEPEPFYDFQYWNIAAAATCELVYELLVKMNYESLLDKDLAECLYAGIMTDTGGFRHNNTTANVHNITAKLISHGADNARVAKLVYDTNSLDRLRFMGYALSEKLTVLPEYRTAFFAITSEELKRFNSKTGDTEGLVNYALSLEGIVLAAVIIDRTEAVKMSFRSIGPFSVNDFARAHFEGGGHRNAAGGKSDESLEKTVEKFLSLLPAYQADLTNVKITNQVNA</sequence>
<dbReference type="Gene3D" id="3.10.310.30">
    <property type="match status" value="1"/>
</dbReference>
<dbReference type="SUPFAM" id="SSF64182">
    <property type="entry name" value="DHH phosphoesterases"/>
    <property type="match status" value="1"/>
</dbReference>
<comment type="caution">
    <text evidence="3">The sequence shown here is derived from an EMBL/GenBank/DDBJ whole genome shotgun (WGS) entry which is preliminary data.</text>
</comment>
<evidence type="ECO:0000259" key="2">
    <source>
        <dbReference type="Pfam" id="PF02272"/>
    </source>
</evidence>
<name>A0ABT8F3E9_9BACT</name>
<proteinExistence type="predicted"/>
<keyword evidence="3" id="KW-0378">Hydrolase</keyword>
<feature type="domain" description="DDH" evidence="1">
    <location>
        <begin position="16"/>
        <end position="168"/>
    </location>
</feature>
<dbReference type="GO" id="GO:0008441">
    <property type="term" value="F:3'(2'),5'-bisphosphate nucleotidase activity"/>
    <property type="evidence" value="ECO:0007669"/>
    <property type="project" value="UniProtKB-EC"/>
</dbReference>
<dbReference type="EMBL" id="JAUHJS010000002">
    <property type="protein sequence ID" value="MDN4164526.1"/>
    <property type="molecule type" value="Genomic_DNA"/>
</dbReference>
<evidence type="ECO:0000259" key="1">
    <source>
        <dbReference type="Pfam" id="PF01368"/>
    </source>
</evidence>
<organism evidence="3 4">
    <name type="scientific">Shiella aurantiaca</name>
    <dbReference type="NCBI Taxonomy" id="3058365"/>
    <lineage>
        <taxon>Bacteria</taxon>
        <taxon>Pseudomonadati</taxon>
        <taxon>Bacteroidota</taxon>
        <taxon>Cytophagia</taxon>
        <taxon>Cytophagales</taxon>
        <taxon>Shiellaceae</taxon>
        <taxon>Shiella</taxon>
    </lineage>
</organism>
<evidence type="ECO:0000313" key="3">
    <source>
        <dbReference type="EMBL" id="MDN4164526.1"/>
    </source>
</evidence>
<dbReference type="InterPro" id="IPR001667">
    <property type="entry name" value="DDH_dom"/>
</dbReference>
<dbReference type="InterPro" id="IPR051319">
    <property type="entry name" value="Oligoribo/pAp-PDE_c-di-AMP_PDE"/>
</dbReference>
<reference evidence="3" key="1">
    <citation type="submission" date="2023-06" db="EMBL/GenBank/DDBJ databases">
        <title>Cytophagales bacterium Strain LB-30, isolated from soil.</title>
        <authorList>
            <person name="Liu B."/>
        </authorList>
    </citation>
    <scope>NUCLEOTIDE SEQUENCE</scope>
    <source>
        <strain evidence="3">LB-30</strain>
    </source>
</reference>
<protein>
    <submittedName>
        <fullName evidence="3">Bifunctional oligoribonuclease/PAP phosphatase NrnA</fullName>
        <ecNumber evidence="3">3.1.3.7</ecNumber>
    </submittedName>
</protein>
<keyword evidence="4" id="KW-1185">Reference proteome</keyword>
<dbReference type="Proteomes" id="UP001168552">
    <property type="component" value="Unassembled WGS sequence"/>
</dbReference>
<dbReference type="PANTHER" id="PTHR47618:SF1">
    <property type="entry name" value="BIFUNCTIONAL OLIGORIBONUCLEASE AND PAP PHOSPHATASE NRNA"/>
    <property type="match status" value="1"/>
</dbReference>
<dbReference type="Pfam" id="PF02272">
    <property type="entry name" value="DHHA1"/>
    <property type="match status" value="1"/>
</dbReference>